<feature type="non-terminal residue" evidence="2">
    <location>
        <position position="1"/>
    </location>
</feature>
<evidence type="ECO:0000256" key="1">
    <source>
        <dbReference type="SAM" id="MobiDB-lite"/>
    </source>
</evidence>
<dbReference type="EMBL" id="GEEE01002800">
    <property type="protein sequence ID" value="JAP60425.1"/>
    <property type="molecule type" value="Transcribed_RNA"/>
</dbReference>
<proteinExistence type="predicted"/>
<dbReference type="AlphaFoldDB" id="A0A0V0J454"/>
<organism evidence="2">
    <name type="scientific">Schistocephalus solidus</name>
    <name type="common">Tapeworm</name>
    <dbReference type="NCBI Taxonomy" id="70667"/>
    <lineage>
        <taxon>Eukaryota</taxon>
        <taxon>Metazoa</taxon>
        <taxon>Spiralia</taxon>
        <taxon>Lophotrochozoa</taxon>
        <taxon>Platyhelminthes</taxon>
        <taxon>Cestoda</taxon>
        <taxon>Eucestoda</taxon>
        <taxon>Diphyllobothriidea</taxon>
        <taxon>Diphyllobothriidae</taxon>
        <taxon>Schistocephalus</taxon>
    </lineage>
</organism>
<accession>A0A0V0J454</accession>
<protein>
    <submittedName>
        <fullName evidence="2">Uncharacterized protein</fullName>
    </submittedName>
</protein>
<evidence type="ECO:0000313" key="2">
    <source>
        <dbReference type="EMBL" id="JAP60425.1"/>
    </source>
</evidence>
<name>A0A0V0J454_SCHSO</name>
<gene>
    <name evidence="2" type="ORF">TR147323</name>
</gene>
<reference evidence="2" key="1">
    <citation type="submission" date="2016-01" db="EMBL/GenBank/DDBJ databases">
        <title>Reference transcriptome for the parasite Schistocephalus solidus: insights into the molecular evolution of parasitism.</title>
        <authorList>
            <person name="Hebert F.O."/>
            <person name="Grambauer S."/>
            <person name="Barber I."/>
            <person name="Landry C.R."/>
            <person name="Aubin-Horth N."/>
        </authorList>
    </citation>
    <scope>NUCLEOTIDE SEQUENCE</scope>
</reference>
<feature type="region of interest" description="Disordered" evidence="1">
    <location>
        <begin position="131"/>
        <end position="162"/>
    </location>
</feature>
<sequence length="184" mass="19663">NRFALPPTCIAKNNQKRPATGSHRSRVMFAQPINSRHCALSTLRKSESAVVGYGQSELCRPSAGLVARQYTLQKNGGLVTRLTISNASNAAPATNPLTVQLVPSMKPPCTARPAMAESLASRVTVLARALASSTRRRVPGQAERRQNQPPRPANHAPSARNPVVARAADNAFTMPKRPSAALVI</sequence>